<dbReference type="GO" id="GO:0005886">
    <property type="term" value="C:plasma membrane"/>
    <property type="evidence" value="ECO:0007669"/>
    <property type="project" value="UniProtKB-SubCell"/>
</dbReference>
<evidence type="ECO:0000256" key="8">
    <source>
        <dbReference type="ARBA" id="ARBA00023065"/>
    </source>
</evidence>
<evidence type="ECO:0000256" key="5">
    <source>
        <dbReference type="ARBA" id="ARBA00022692"/>
    </source>
</evidence>
<dbReference type="FunFam" id="2.70.170.10:FF:000034">
    <property type="entry name" value="Ligand-Gated ion Channel"/>
    <property type="match status" value="1"/>
</dbReference>
<dbReference type="InterPro" id="IPR036719">
    <property type="entry name" value="Neuro-gated_channel_TM_sf"/>
</dbReference>
<evidence type="ECO:0000256" key="4">
    <source>
        <dbReference type="ARBA" id="ARBA00022475"/>
    </source>
</evidence>
<dbReference type="GO" id="GO:0004888">
    <property type="term" value="F:transmembrane signaling receptor activity"/>
    <property type="evidence" value="ECO:0007669"/>
    <property type="project" value="InterPro"/>
</dbReference>
<dbReference type="PROSITE" id="PS00236">
    <property type="entry name" value="NEUROTR_ION_CHANNEL"/>
    <property type="match status" value="1"/>
</dbReference>
<dbReference type="CDD" id="cd18990">
    <property type="entry name" value="LGIC_ECD_GABAAR"/>
    <property type="match status" value="1"/>
</dbReference>
<feature type="domain" description="Neurotransmitter-gated ion-channel transmembrane" evidence="14">
    <location>
        <begin position="243"/>
        <end position="402"/>
    </location>
</feature>
<keyword evidence="6" id="KW-0732">Signal</keyword>
<keyword evidence="5 11" id="KW-0812">Transmembrane</keyword>
<dbReference type="Gene3D" id="2.70.170.10">
    <property type="entry name" value="Neurotransmitter-gated ion-channel ligand-binding domain"/>
    <property type="match status" value="1"/>
</dbReference>
<dbReference type="InterPro" id="IPR036734">
    <property type="entry name" value="Neur_chan_lig-bd_sf"/>
</dbReference>
<dbReference type="PRINTS" id="PR00253">
    <property type="entry name" value="GABAARECEPTR"/>
</dbReference>
<proteinExistence type="inferred from homology"/>
<evidence type="ECO:0000313" key="15">
    <source>
        <dbReference type="EMBL" id="AXS78261.1"/>
    </source>
</evidence>
<evidence type="ECO:0000256" key="6">
    <source>
        <dbReference type="ARBA" id="ARBA00022729"/>
    </source>
</evidence>
<dbReference type="InterPro" id="IPR006201">
    <property type="entry name" value="Neur_channel"/>
</dbReference>
<dbReference type="SUPFAM" id="SSF90112">
    <property type="entry name" value="Neurotransmitter-gated ion-channel transmembrane pore"/>
    <property type="match status" value="1"/>
</dbReference>
<name>A0A346RVM1_ANISI</name>
<dbReference type="InterPro" id="IPR006202">
    <property type="entry name" value="Neur_chan_lig-bd"/>
</dbReference>
<evidence type="ECO:0000256" key="2">
    <source>
        <dbReference type="ARBA" id="ARBA00004236"/>
    </source>
</evidence>
<sequence length="483" mass="55844">MLPHLLYFISDGTGRTGCNGSGHEDGATDSVLHKILNDNYDKTIVPNRDGALVSIEVALQTFSDISESSASFTADILLSQIWHDERLRFEQYSSCIENLTLNYLVVDRIWQPMVCFVNSKKSDLHSSPTPNTFLLIYPNGTVWINHRLRVEGPCYMDLRRFPMDSQECELILESYAYNAAKVRLKWRDWDPVFSYDSRTRLPDFVLSELKWDKKSFFYAAGKWDQLSVSFFLTRQYGFYILQIYTPTYISVVMSWLPFWIDRNSQPARFTLAVSSLMALTFQYGSVAKSLPRVGYIKAIDIWMFAMCFFILFSLIHLTMVGYIDRVTTTREKRNEKSPNSPLKPSETATQVHHDVSNNQLSNGDVEGATSERNQHKVCAKICRNNVSWYQNNSNSNDNSDNGLCEDDVRLRNVDCKSALISAYPDSLVKQKRIRKISRRKPSWPRRSVKKKNFPIAFGIFNALYWGYYAILERRLFDDPMRTG</sequence>
<dbReference type="Gene3D" id="1.20.58.390">
    <property type="entry name" value="Neurotransmitter-gated ion-channel transmembrane domain"/>
    <property type="match status" value="1"/>
</dbReference>
<evidence type="ECO:0000259" key="14">
    <source>
        <dbReference type="Pfam" id="PF02932"/>
    </source>
</evidence>
<feature type="transmembrane region" description="Helical" evidence="11">
    <location>
        <begin position="453"/>
        <end position="471"/>
    </location>
</feature>
<dbReference type="GO" id="GO:0005230">
    <property type="term" value="F:extracellular ligand-gated monoatomic ion channel activity"/>
    <property type="evidence" value="ECO:0007669"/>
    <property type="project" value="InterPro"/>
</dbReference>
<keyword evidence="3 11" id="KW-0813">Transport</keyword>
<dbReference type="EMBL" id="MG210749">
    <property type="protein sequence ID" value="AXS78261.1"/>
    <property type="molecule type" value="Genomic_DNA"/>
</dbReference>
<feature type="region of interest" description="Disordered" evidence="12">
    <location>
        <begin position="330"/>
        <end position="351"/>
    </location>
</feature>
<organism evidence="15">
    <name type="scientific">Anisakis simplex</name>
    <name type="common">Herring worm</name>
    <dbReference type="NCBI Taxonomy" id="6269"/>
    <lineage>
        <taxon>Eukaryota</taxon>
        <taxon>Metazoa</taxon>
        <taxon>Ecdysozoa</taxon>
        <taxon>Nematoda</taxon>
        <taxon>Chromadorea</taxon>
        <taxon>Rhabditida</taxon>
        <taxon>Spirurina</taxon>
        <taxon>Ascaridomorpha</taxon>
        <taxon>Ascaridoidea</taxon>
        <taxon>Anisakidae</taxon>
        <taxon>Anisakis</taxon>
        <taxon>Anisakis simplex complex</taxon>
    </lineage>
</organism>
<evidence type="ECO:0000256" key="12">
    <source>
        <dbReference type="SAM" id="MobiDB-lite"/>
    </source>
</evidence>
<evidence type="ECO:0000256" key="9">
    <source>
        <dbReference type="ARBA" id="ARBA00023136"/>
    </source>
</evidence>
<gene>
    <name evidence="15" type="primary">lgc-50</name>
</gene>
<keyword evidence="9 11" id="KW-0472">Membrane</keyword>
<feature type="domain" description="Neurotransmitter-gated ion-channel ligand-binding" evidence="13">
    <location>
        <begin position="31"/>
        <end position="234"/>
    </location>
</feature>
<evidence type="ECO:0000256" key="11">
    <source>
        <dbReference type="RuleBase" id="RU000687"/>
    </source>
</evidence>
<dbReference type="PRINTS" id="PR00252">
    <property type="entry name" value="NRIONCHANNEL"/>
</dbReference>
<feature type="transmembrane region" description="Helical" evidence="11">
    <location>
        <begin position="301"/>
        <end position="323"/>
    </location>
</feature>
<keyword evidence="8 11" id="KW-0406">Ion transport</keyword>
<keyword evidence="7 11" id="KW-1133">Transmembrane helix</keyword>
<evidence type="ECO:0000256" key="1">
    <source>
        <dbReference type="ARBA" id="ARBA00004141"/>
    </source>
</evidence>
<dbReference type="CDD" id="cd19049">
    <property type="entry name" value="LGIC_TM_anion"/>
    <property type="match status" value="1"/>
</dbReference>
<dbReference type="AlphaFoldDB" id="A0A346RVM1"/>
<comment type="similarity">
    <text evidence="11">Belongs to the ligand-gated ion channel (TC 1.A.9) family.</text>
</comment>
<feature type="transmembrane region" description="Helical" evidence="11">
    <location>
        <begin position="267"/>
        <end position="286"/>
    </location>
</feature>
<evidence type="ECO:0000259" key="13">
    <source>
        <dbReference type="Pfam" id="PF02931"/>
    </source>
</evidence>
<evidence type="ECO:0000256" key="3">
    <source>
        <dbReference type="ARBA" id="ARBA00022448"/>
    </source>
</evidence>
<dbReference type="SUPFAM" id="SSF63712">
    <property type="entry name" value="Nicotinic receptor ligand binding domain-like"/>
    <property type="match status" value="1"/>
</dbReference>
<dbReference type="InterPro" id="IPR038050">
    <property type="entry name" value="Neuro_actylchol_rec"/>
</dbReference>
<dbReference type="InterPro" id="IPR018000">
    <property type="entry name" value="Neurotransmitter_ion_chnl_CS"/>
</dbReference>
<keyword evidence="10 11" id="KW-0407">Ion channel</keyword>
<protein>
    <submittedName>
        <fullName evidence="15">Ligand-gated ion channel 50</fullName>
    </submittedName>
</protein>
<feature type="compositionally biased region" description="Polar residues" evidence="12">
    <location>
        <begin position="337"/>
        <end position="351"/>
    </location>
</feature>
<dbReference type="Pfam" id="PF02931">
    <property type="entry name" value="Neur_chan_LBD"/>
    <property type="match status" value="1"/>
</dbReference>
<evidence type="ECO:0000256" key="7">
    <source>
        <dbReference type="ARBA" id="ARBA00022989"/>
    </source>
</evidence>
<dbReference type="PANTHER" id="PTHR18945">
    <property type="entry name" value="NEUROTRANSMITTER GATED ION CHANNEL"/>
    <property type="match status" value="1"/>
</dbReference>
<feature type="transmembrane region" description="Helical" evidence="11">
    <location>
        <begin position="236"/>
        <end position="260"/>
    </location>
</feature>
<dbReference type="InterPro" id="IPR006028">
    <property type="entry name" value="GABAA/Glycine_rcpt"/>
</dbReference>
<keyword evidence="4" id="KW-1003">Cell membrane</keyword>
<comment type="subcellular location">
    <subcellularLocation>
        <location evidence="2">Cell membrane</location>
    </subcellularLocation>
    <subcellularLocation>
        <location evidence="1">Membrane</location>
        <topology evidence="1">Multi-pass membrane protein</topology>
    </subcellularLocation>
</comment>
<accession>A0A346RVM1</accession>
<dbReference type="InterPro" id="IPR006029">
    <property type="entry name" value="Neurotrans-gated_channel_TM"/>
</dbReference>
<reference evidence="15" key="1">
    <citation type="submission" date="2017-10" db="EMBL/GenBank/DDBJ databases">
        <authorList>
            <person name="Banno H."/>
            <person name="Chua N.-H."/>
        </authorList>
    </citation>
    <scope>NUCLEOTIDE SEQUENCE</scope>
</reference>
<evidence type="ECO:0000256" key="10">
    <source>
        <dbReference type="ARBA" id="ARBA00023303"/>
    </source>
</evidence>
<dbReference type="Pfam" id="PF02932">
    <property type="entry name" value="Neur_chan_memb"/>
    <property type="match status" value="1"/>
</dbReference>